<dbReference type="GO" id="GO:0008270">
    <property type="term" value="F:zinc ion binding"/>
    <property type="evidence" value="ECO:0007669"/>
    <property type="project" value="UniProtKB-KW"/>
</dbReference>
<dbReference type="InterPro" id="IPR057427">
    <property type="entry name" value="WAV3_C"/>
</dbReference>
<dbReference type="PANTHER" id="PTHR10579:SF59">
    <property type="entry name" value="E3 UBIQUITIN-PROTEIN LIGASE EDA40-RELATED"/>
    <property type="match status" value="1"/>
</dbReference>
<dbReference type="SUPFAM" id="SSF53300">
    <property type="entry name" value="vWA-like"/>
    <property type="match status" value="1"/>
</dbReference>
<dbReference type="Proteomes" id="UP001159364">
    <property type="component" value="Linkage Group LG03"/>
</dbReference>
<dbReference type="InterPro" id="IPR001841">
    <property type="entry name" value="Znf_RING"/>
</dbReference>
<feature type="compositionally biased region" description="Polar residues" evidence="2">
    <location>
        <begin position="56"/>
        <end position="66"/>
    </location>
</feature>
<dbReference type="Pfam" id="PF13519">
    <property type="entry name" value="VWA_2"/>
    <property type="match status" value="1"/>
</dbReference>
<dbReference type="PROSITE" id="PS50234">
    <property type="entry name" value="VWFA"/>
    <property type="match status" value="1"/>
</dbReference>
<gene>
    <name evidence="5" type="ORF">K2173_002530</name>
</gene>
<keyword evidence="1" id="KW-0479">Metal-binding</keyword>
<evidence type="ECO:0000259" key="4">
    <source>
        <dbReference type="PROSITE" id="PS50234"/>
    </source>
</evidence>
<keyword evidence="1" id="KW-0863">Zinc-finger</keyword>
<keyword evidence="1" id="KW-0862">Zinc</keyword>
<dbReference type="InterPro" id="IPR002035">
    <property type="entry name" value="VWF_A"/>
</dbReference>
<evidence type="ECO:0008006" key="7">
    <source>
        <dbReference type="Google" id="ProtNLM"/>
    </source>
</evidence>
<feature type="domain" description="VWFA" evidence="4">
    <location>
        <begin position="297"/>
        <end position="447"/>
    </location>
</feature>
<dbReference type="Gene3D" id="3.40.50.410">
    <property type="entry name" value="von Willebrand factor, type A domain"/>
    <property type="match status" value="1"/>
</dbReference>
<dbReference type="InterPro" id="IPR013083">
    <property type="entry name" value="Znf_RING/FYVE/PHD"/>
</dbReference>
<protein>
    <recommendedName>
        <fullName evidence="7">Zinc finger family protein</fullName>
    </recommendedName>
</protein>
<evidence type="ECO:0000313" key="6">
    <source>
        <dbReference type="Proteomes" id="UP001159364"/>
    </source>
</evidence>
<dbReference type="InterPro" id="IPR036465">
    <property type="entry name" value="vWFA_dom_sf"/>
</dbReference>
<dbReference type="SUPFAM" id="SSF57850">
    <property type="entry name" value="RING/U-box"/>
    <property type="match status" value="1"/>
</dbReference>
<dbReference type="AlphaFoldDB" id="A0AAV8TQW5"/>
<dbReference type="InterPro" id="IPR051266">
    <property type="entry name" value="CLCR"/>
</dbReference>
<comment type="caution">
    <text evidence="5">The sequence shown here is derived from an EMBL/GenBank/DDBJ whole genome shotgun (WGS) entry which is preliminary data.</text>
</comment>
<dbReference type="SMART" id="SM00184">
    <property type="entry name" value="RING"/>
    <property type="match status" value="1"/>
</dbReference>
<proteinExistence type="predicted"/>
<dbReference type="Pfam" id="PF25243">
    <property type="entry name" value="WAV3_C"/>
    <property type="match status" value="1"/>
</dbReference>
<accession>A0AAV8TQW5</accession>
<evidence type="ECO:0000259" key="3">
    <source>
        <dbReference type="PROSITE" id="PS50089"/>
    </source>
</evidence>
<evidence type="ECO:0000256" key="2">
    <source>
        <dbReference type="SAM" id="MobiDB-lite"/>
    </source>
</evidence>
<reference evidence="5 6" key="1">
    <citation type="submission" date="2021-09" db="EMBL/GenBank/DDBJ databases">
        <title>Genomic insights and catalytic innovation underlie evolution of tropane alkaloids biosynthesis.</title>
        <authorList>
            <person name="Wang Y.-J."/>
            <person name="Tian T."/>
            <person name="Huang J.-P."/>
            <person name="Huang S.-X."/>
        </authorList>
    </citation>
    <scope>NUCLEOTIDE SEQUENCE [LARGE SCALE GENOMIC DNA]</scope>
    <source>
        <strain evidence="5">KIB-2018</strain>
        <tissue evidence="5">Leaf</tissue>
    </source>
</reference>
<organism evidence="5 6">
    <name type="scientific">Erythroxylum novogranatense</name>
    <dbReference type="NCBI Taxonomy" id="1862640"/>
    <lineage>
        <taxon>Eukaryota</taxon>
        <taxon>Viridiplantae</taxon>
        <taxon>Streptophyta</taxon>
        <taxon>Embryophyta</taxon>
        <taxon>Tracheophyta</taxon>
        <taxon>Spermatophyta</taxon>
        <taxon>Magnoliopsida</taxon>
        <taxon>eudicotyledons</taxon>
        <taxon>Gunneridae</taxon>
        <taxon>Pentapetalae</taxon>
        <taxon>rosids</taxon>
        <taxon>fabids</taxon>
        <taxon>Malpighiales</taxon>
        <taxon>Erythroxylaceae</taxon>
        <taxon>Erythroxylum</taxon>
    </lineage>
</organism>
<feature type="domain" description="RING-type" evidence="3">
    <location>
        <begin position="120"/>
        <end position="162"/>
    </location>
</feature>
<dbReference type="Pfam" id="PF17123">
    <property type="entry name" value="zf-RING_11"/>
    <property type="match status" value="1"/>
</dbReference>
<evidence type="ECO:0000256" key="1">
    <source>
        <dbReference type="PROSITE-ProRule" id="PRU00175"/>
    </source>
</evidence>
<dbReference type="EMBL" id="JAIWQS010000003">
    <property type="protein sequence ID" value="KAJ8769326.1"/>
    <property type="molecule type" value="Genomic_DNA"/>
</dbReference>
<dbReference type="PROSITE" id="PS50089">
    <property type="entry name" value="ZF_RING_2"/>
    <property type="match status" value="1"/>
</dbReference>
<dbReference type="SMART" id="SM00327">
    <property type="entry name" value="VWA"/>
    <property type="match status" value="1"/>
</dbReference>
<name>A0AAV8TQW5_9ROSI</name>
<keyword evidence="6" id="KW-1185">Reference proteome</keyword>
<dbReference type="Gene3D" id="3.30.40.10">
    <property type="entry name" value="Zinc/RING finger domain, C3HC4 (zinc finger)"/>
    <property type="match status" value="1"/>
</dbReference>
<dbReference type="PANTHER" id="PTHR10579">
    <property type="entry name" value="CALCIUM-ACTIVATED CHLORIDE CHANNEL REGULATOR"/>
    <property type="match status" value="1"/>
</dbReference>
<sequence length="671" mass="74570">MVSGWRRAFCTFIPKEQRETALFGENQSINDKKTKTKSKSSDVNTHSPRIIRGFFSNPSTPSLRCQTTTTPNSVPNSPPKLHCKTSHSPRLFHFSNPSSPRSPSTFSFLKALSKSTSTRCGVCSQSVKRGQATAIFTAECNHVFHFHCVAAQQHLIICPVCSVTWKHMPMFSGHRDEPKEIRKQESKLKDVIAKSLRVYNDDEPLMSPSHGSLFNPIPELEENESDVVEVEHQSEAFRFKGFFVSPTPRKAVAKNVEVSLLPESAIVAIGRNHQTHAVVLKVRAPPAPTTLRRTPVDLVTVLDVSERMCGFKSQMMKRAMRLVISTLSSNDRLSIVAFSSGSKRLLPLRRMTANGRRAARRIVEALGTTGLGMSVNDALKKAAKVIEDRREKNPISTIMIFSNGHDERSTNQNRSSMFVSSTRFTPMEIPTHSIVFGDSHAPSEDALVKCIRGLLSVVVQDLKLQLGFAPGSGAVDIPAVYSLTGRPSVLDHGSVRVGDLHAEEERELLVELKVTASSCGSQQVLSVRSSFTDPSSQEQIWSRELSLLVPYAQPVRSSTPIIQRLRNLHVSTRAIAETRRLMEQGDYSGAYQLLLSARALMVKSGDASWATDYLRGLEAEVQRRRQRSGQQVEPLTPTSGWRAAERLAKVAIMRKHMNRVSDLHGFENARF</sequence>
<feature type="region of interest" description="Disordered" evidence="2">
    <location>
        <begin position="23"/>
        <end position="81"/>
    </location>
</feature>
<evidence type="ECO:0000313" key="5">
    <source>
        <dbReference type="EMBL" id="KAJ8769326.1"/>
    </source>
</evidence>